<dbReference type="GO" id="GO:0004674">
    <property type="term" value="F:protein serine/threonine kinase activity"/>
    <property type="evidence" value="ECO:0007669"/>
    <property type="project" value="UniProtKB-KW"/>
</dbReference>
<keyword evidence="7" id="KW-1185">Reference proteome</keyword>
<name>A0AAV9Z9T9_9AGAR</name>
<evidence type="ECO:0000256" key="4">
    <source>
        <dbReference type="SAM" id="MobiDB-lite"/>
    </source>
</evidence>
<evidence type="ECO:0000313" key="6">
    <source>
        <dbReference type="EMBL" id="KAK6974878.1"/>
    </source>
</evidence>
<feature type="region of interest" description="Disordered" evidence="4">
    <location>
        <begin position="81"/>
        <end position="113"/>
    </location>
</feature>
<organism evidence="6 7">
    <name type="scientific">Favolaschia claudopus</name>
    <dbReference type="NCBI Taxonomy" id="2862362"/>
    <lineage>
        <taxon>Eukaryota</taxon>
        <taxon>Fungi</taxon>
        <taxon>Dikarya</taxon>
        <taxon>Basidiomycota</taxon>
        <taxon>Agaricomycotina</taxon>
        <taxon>Agaricomycetes</taxon>
        <taxon>Agaricomycetidae</taxon>
        <taxon>Agaricales</taxon>
        <taxon>Marasmiineae</taxon>
        <taxon>Mycenaceae</taxon>
        <taxon>Favolaschia</taxon>
    </lineage>
</organism>
<evidence type="ECO:0000256" key="1">
    <source>
        <dbReference type="ARBA" id="ARBA00022527"/>
    </source>
</evidence>
<reference evidence="6 7" key="1">
    <citation type="journal article" date="2024" name="J Genomics">
        <title>Draft genome sequencing and assembly of Favolaschia claudopus CIRM-BRFM 2984 isolated from oak limbs.</title>
        <authorList>
            <person name="Navarro D."/>
            <person name="Drula E."/>
            <person name="Chaduli D."/>
            <person name="Cazenave R."/>
            <person name="Ahrendt S."/>
            <person name="Wang J."/>
            <person name="Lipzen A."/>
            <person name="Daum C."/>
            <person name="Barry K."/>
            <person name="Grigoriev I.V."/>
            <person name="Favel A."/>
            <person name="Rosso M.N."/>
            <person name="Martin F."/>
        </authorList>
    </citation>
    <scope>NUCLEOTIDE SEQUENCE [LARGE SCALE GENOMIC DNA]</scope>
    <source>
        <strain evidence="6 7">CIRM-BRFM 2984</strain>
    </source>
</reference>
<dbReference type="PROSITE" id="PS51158">
    <property type="entry name" value="ALPHA_KINASE"/>
    <property type="match status" value="1"/>
</dbReference>
<dbReference type="EMBL" id="JAWWNJ010000178">
    <property type="protein sequence ID" value="KAK6974878.1"/>
    <property type="molecule type" value="Genomic_DNA"/>
</dbReference>
<keyword evidence="1" id="KW-0723">Serine/threonine-protein kinase</keyword>
<dbReference type="CDD" id="cd04515">
    <property type="entry name" value="Alpha_kinase"/>
    <property type="match status" value="1"/>
</dbReference>
<feature type="compositionally biased region" description="Polar residues" evidence="4">
    <location>
        <begin position="81"/>
        <end position="94"/>
    </location>
</feature>
<dbReference type="GO" id="GO:0005524">
    <property type="term" value="F:ATP binding"/>
    <property type="evidence" value="ECO:0007669"/>
    <property type="project" value="InterPro"/>
</dbReference>
<proteinExistence type="predicted"/>
<evidence type="ECO:0000259" key="5">
    <source>
        <dbReference type="PROSITE" id="PS51158"/>
    </source>
</evidence>
<accession>A0AAV9Z9T9</accession>
<sequence>MVTFYALAPKPANAVFRIPSSVLENGTALDLLRHFNAQNHITQGQFDAKSLALRLVVPDDKLVSFYITSFTRSDGNYGTLTSASFNSARPSSTTRAKRTRESELMPPPPLPAQVRRSAYVPRSRAPVRTYFARDPPLATYRFRRYVPVRNGGQLEFELAPDWESILISTDWEDGRNKAKAGEPFHETGYIGSGSAKQVVYARLGDVEYALGQSLDLDLPGDRHHDMLAEELRNLDFGEGMRKEFCELANELKIPLPDFRFNLEGAILGRLDSLENSANPLPHGEFLATRLLPCGRANQPIQKFTGNDDCGPPPSDNITTVLHAFSHFIAVYTNKDTILCDLQGMADRQNVMVLIDPQMHTSEPNRENRMYWDNGPTAIKKFIEHHLEVCSENSVCTRFGMQTLRYSCGDTDDTDDIRPSTPPPRTGNVRDRSSFSRSPVQRKKQKPAPLRFGNSDSLLTVEAFLKLNDASRIS</sequence>
<dbReference type="InterPro" id="IPR004166">
    <property type="entry name" value="a-kinase_dom"/>
</dbReference>
<evidence type="ECO:0000313" key="7">
    <source>
        <dbReference type="Proteomes" id="UP001362999"/>
    </source>
</evidence>
<dbReference type="Gene3D" id="3.20.200.10">
    <property type="entry name" value="MHCK/EF2 kinase"/>
    <property type="match status" value="1"/>
</dbReference>
<gene>
    <name evidence="6" type="ORF">R3P38DRAFT_2583382</name>
</gene>
<keyword evidence="2" id="KW-0808">Transferase</keyword>
<comment type="caution">
    <text evidence="6">The sequence shown here is derived from an EMBL/GenBank/DDBJ whole genome shotgun (WGS) entry which is preliminary data.</text>
</comment>
<dbReference type="Proteomes" id="UP001362999">
    <property type="component" value="Unassembled WGS sequence"/>
</dbReference>
<dbReference type="AlphaFoldDB" id="A0AAV9Z9T9"/>
<protein>
    <submittedName>
        <fullName evidence="6">Kinase-like domain-containing protein</fullName>
    </submittedName>
</protein>
<evidence type="ECO:0000256" key="3">
    <source>
        <dbReference type="ARBA" id="ARBA00022777"/>
    </source>
</evidence>
<keyword evidence="3 6" id="KW-0418">Kinase</keyword>
<evidence type="ECO:0000256" key="2">
    <source>
        <dbReference type="ARBA" id="ARBA00022679"/>
    </source>
</evidence>
<dbReference type="InterPro" id="IPR011009">
    <property type="entry name" value="Kinase-like_dom_sf"/>
</dbReference>
<feature type="region of interest" description="Disordered" evidence="4">
    <location>
        <begin position="409"/>
        <end position="451"/>
    </location>
</feature>
<dbReference type="SUPFAM" id="SSF56112">
    <property type="entry name" value="Protein kinase-like (PK-like)"/>
    <property type="match status" value="1"/>
</dbReference>
<dbReference type="Pfam" id="PF02816">
    <property type="entry name" value="Alpha_kinase"/>
    <property type="match status" value="1"/>
</dbReference>
<feature type="domain" description="Alpha-type protein kinase" evidence="5">
    <location>
        <begin position="163"/>
        <end position="403"/>
    </location>
</feature>